<feature type="transmembrane region" description="Helical" evidence="1">
    <location>
        <begin position="6"/>
        <end position="23"/>
    </location>
</feature>
<keyword evidence="1" id="KW-1133">Transmembrane helix</keyword>
<sequence length="749" mass="81783">MELVSLFIVWMILYGGYYFLTRYAGLEKKAGIYGSIAIFIALCILIAGFELLIYYIVGILLIGIFLIGKRNSVIRSWAKREYDYITPYDFSDRISKLTNPNEEAIPYNRVRHFSAESGILTEDEGVFAISYDAPPRDDEVAFIEYGILVTTKGILIKNRVKDEAAKGKQYKVEEIAIPYQDVFFVKLNRDNVIMILRKGKLLPTIIKGESEARAKLIVNILKEAINSGWSLNCSRELGKLKEAQDNAIIEELTALDRKEQVAQAEATAKINEQAAAFDDASTKAVTLGMQADVAKGFKLNQINDRFGGAQGHGHAAEQAGQVKDFWLGKNPVALGGTHEKHGADRVIGIINKKYIQTKFYASPSKTIGAVFSSETGQPLYMNKGKMMIIEVPKDQHSKCVKLMAQKISEGKVPGETNPANAANYVKKGALTYKQSQIATKSIFERNSTIQLNGQTVEVGFGKKLLYSAGLDFATGAALALPGSLVSFVWVYANSVWQGTDSDEALNRATKAMVKPILTSAVMYTVASQFSKSLKAAAGNTNNATALTVATGNMIKKVAGTSKIDTEIIASKTLGTLAVVATVGPDVTRFLVGRISPQQLTKNLASTGAGMVVGGWLGSVVPVVGTAVGAAVGGVVAKKIMDKITPDDNIIISRILREEFIEILLATPLSQEEFEDIIDHTFRDEKNYPKLLVNMFSAGGRSKEGLKKSREYIDEVLTNMVTAKFAERDLPESKIIEAVKQEKDNVFVMA</sequence>
<evidence type="ECO:0008006" key="4">
    <source>
        <dbReference type="Google" id="ProtNLM"/>
    </source>
</evidence>
<name>A0A2I2ACX1_9LACO</name>
<keyword evidence="1" id="KW-0812">Transmembrane</keyword>
<comment type="caution">
    <text evidence="2">The sequence shown here is derived from an EMBL/GenBank/DDBJ whole genome shotgun (WGS) entry which is preliminary data.</text>
</comment>
<dbReference type="AlphaFoldDB" id="A0A2I2ACX1"/>
<organism evidence="2 3">
    <name type="scientific">Ligilactobacillus agilis</name>
    <dbReference type="NCBI Taxonomy" id="1601"/>
    <lineage>
        <taxon>Bacteria</taxon>
        <taxon>Bacillati</taxon>
        <taxon>Bacillota</taxon>
        <taxon>Bacilli</taxon>
        <taxon>Lactobacillales</taxon>
        <taxon>Lactobacillaceae</taxon>
        <taxon>Ligilactobacillus</taxon>
    </lineage>
</organism>
<proteinExistence type="predicted"/>
<protein>
    <recommendedName>
        <fullName evidence="4">Inner membrane protein yeeR</fullName>
    </recommendedName>
</protein>
<dbReference type="RefSeq" id="WP_101811366.1">
    <property type="nucleotide sequence ID" value="NZ_PKGI01000010.1"/>
</dbReference>
<dbReference type="EMBL" id="PKGI01000010">
    <property type="protein sequence ID" value="PLA77210.1"/>
    <property type="molecule type" value="Genomic_DNA"/>
</dbReference>
<dbReference type="Proteomes" id="UP000234579">
    <property type="component" value="Unassembled WGS sequence"/>
</dbReference>
<evidence type="ECO:0000313" key="3">
    <source>
        <dbReference type="Proteomes" id="UP000234579"/>
    </source>
</evidence>
<evidence type="ECO:0000256" key="1">
    <source>
        <dbReference type="SAM" id="Phobius"/>
    </source>
</evidence>
<reference evidence="3" key="1">
    <citation type="submission" date="2017-12" db="EMBL/GenBank/DDBJ databases">
        <authorList>
            <person name="Christensen H."/>
        </authorList>
    </citation>
    <scope>NUCLEOTIDE SEQUENCE [LARGE SCALE GENOMIC DNA]</scope>
    <source>
        <strain evidence="3">268A</strain>
    </source>
</reference>
<keyword evidence="1" id="KW-0472">Membrane</keyword>
<evidence type="ECO:0000313" key="2">
    <source>
        <dbReference type="EMBL" id="PLA77210.1"/>
    </source>
</evidence>
<accession>A0A2I2ACX1</accession>
<gene>
    <name evidence="2" type="ORF">CYR79_02340</name>
</gene>
<feature type="transmembrane region" description="Helical" evidence="1">
    <location>
        <begin position="30"/>
        <end position="47"/>
    </location>
</feature>
<feature type="transmembrane region" description="Helical" evidence="1">
    <location>
        <begin position="615"/>
        <end position="636"/>
    </location>
</feature>